<evidence type="ECO:0008006" key="4">
    <source>
        <dbReference type="Google" id="ProtNLM"/>
    </source>
</evidence>
<feature type="signal peptide" evidence="1">
    <location>
        <begin position="1"/>
        <end position="21"/>
    </location>
</feature>
<feature type="chain" id="PRO_5046310724" description="GlyGly-CTERM sorting domain-containing protein" evidence="1">
    <location>
        <begin position="22"/>
        <end position="674"/>
    </location>
</feature>
<name>A0ABS9D4W9_9ALTE</name>
<dbReference type="EMBL" id="JAKGAS010000003">
    <property type="protein sequence ID" value="MCF2947815.1"/>
    <property type="molecule type" value="Genomic_DNA"/>
</dbReference>
<accession>A0ABS9D4W9</accession>
<protein>
    <recommendedName>
        <fullName evidence="4">GlyGly-CTERM sorting domain-containing protein</fullName>
    </recommendedName>
</protein>
<evidence type="ECO:0000313" key="3">
    <source>
        <dbReference type="Proteomes" id="UP001521137"/>
    </source>
</evidence>
<dbReference type="RefSeq" id="WP_235311348.1">
    <property type="nucleotide sequence ID" value="NZ_JAKGAS010000003.1"/>
</dbReference>
<proteinExistence type="predicted"/>
<keyword evidence="3" id="KW-1185">Reference proteome</keyword>
<reference evidence="2 3" key="1">
    <citation type="submission" date="2022-01" db="EMBL/GenBank/DDBJ databases">
        <title>Paraglaciecola sp. G1-23.</title>
        <authorList>
            <person name="Jin M.S."/>
            <person name="Han D.M."/>
            <person name="Kim H.M."/>
            <person name="Jeon C.O."/>
        </authorList>
    </citation>
    <scope>NUCLEOTIDE SEQUENCE [LARGE SCALE GENOMIC DNA]</scope>
    <source>
        <strain evidence="2 3">G1-23</strain>
    </source>
</reference>
<organism evidence="2 3">
    <name type="scientific">Paraglaciecola algarum</name>
    <dbReference type="NCBI Taxonomy" id="3050085"/>
    <lineage>
        <taxon>Bacteria</taxon>
        <taxon>Pseudomonadati</taxon>
        <taxon>Pseudomonadota</taxon>
        <taxon>Gammaproteobacteria</taxon>
        <taxon>Alteromonadales</taxon>
        <taxon>Alteromonadaceae</taxon>
        <taxon>Paraglaciecola</taxon>
    </lineage>
</organism>
<gene>
    <name evidence="2" type="ORF">L0668_06840</name>
</gene>
<evidence type="ECO:0000256" key="1">
    <source>
        <dbReference type="SAM" id="SignalP"/>
    </source>
</evidence>
<comment type="caution">
    <text evidence="2">The sequence shown here is derived from an EMBL/GenBank/DDBJ whole genome shotgun (WGS) entry which is preliminary data.</text>
</comment>
<evidence type="ECO:0000313" key="2">
    <source>
        <dbReference type="EMBL" id="MCF2947815.1"/>
    </source>
</evidence>
<dbReference type="Proteomes" id="UP001521137">
    <property type="component" value="Unassembled WGS sequence"/>
</dbReference>
<sequence length="674" mass="73376">MKCIKMALLGLIAYPLLPAMADTEDNYLCGHRVEGSTATFGQTHHACDVDPFGDVEFVEQKFSSLIYDDLNSDSASYVDTLYPVLRDAASYYINQRQAQVSADELAAWQNTVMAVAQQQSYWTHYRMGSDSRLKMSRGNNGHGHGLMQVDDREHFSDIEAGKGWNLFQNLSFALDSLYAGWIAYDSASCAATETDLSHRAKFSYAVYSGGTEQGCRFEATDNQWQALDHAFASAWQNQDWLSHVTDPNADAVVDAACYIAGEEGCVPLGPLPAPKADIGSIGKIIGESFDGNPNTIAACRGEPNADASNVEWIRTTTNPWATASILTLIARQGDWAQVSFEYSGLVNTCWTLEYAITWDGFEPPPPANDILFAYKQLVLDSGETCLHNNGEFHCVTQSKDALCLLEKLDQVVEPNAFQLTAAQSSSQSKMVYDRHSCLTNVNSIMVVGDNLKVLQELPVYNTIGGDMVGTTEVGKIYQILDVVADTKYQINRYYKVLLAAAYTAEPVNEGEDGVDIPAVTGYFFAGDINTYAEYTEATDSLAANPVILTTGSQFKVDSEEGLSMLAEVGGAVTLTIPNNTIITIEHTEVLGDTNQVYYHIHRKGIDGVVYGGTLTPQLALNADLSASSEPATTDETPNIVTSDSSQTIVRGGSAGWQLLLLGLIVMVCRMSRKA</sequence>
<keyword evidence="1" id="KW-0732">Signal</keyword>